<dbReference type="AlphaFoldDB" id="A0A9P0PKI0"/>
<comment type="caution">
    <text evidence="1">The sequence shown here is derived from an EMBL/GenBank/DDBJ whole genome shotgun (WGS) entry which is preliminary data.</text>
</comment>
<dbReference type="EMBL" id="CAKOFQ010006957">
    <property type="protein sequence ID" value="CAH1984388.1"/>
    <property type="molecule type" value="Genomic_DNA"/>
</dbReference>
<proteinExistence type="predicted"/>
<protein>
    <submittedName>
        <fullName evidence="1">Uncharacterized protein</fullName>
    </submittedName>
</protein>
<gene>
    <name evidence="1" type="ORF">ACAOBT_LOCUS16073</name>
</gene>
<evidence type="ECO:0000313" key="2">
    <source>
        <dbReference type="Proteomes" id="UP001152888"/>
    </source>
</evidence>
<name>A0A9P0PKI0_ACAOB</name>
<evidence type="ECO:0000313" key="1">
    <source>
        <dbReference type="EMBL" id="CAH1984388.1"/>
    </source>
</evidence>
<sequence>MTQGEIQRVIQKYRLNALNKSSSASGASALTAIQSPALSWDSSPATTPAYSTNYPVMNGDK</sequence>
<reference evidence="1" key="1">
    <citation type="submission" date="2022-03" db="EMBL/GenBank/DDBJ databases">
        <authorList>
            <person name="Sayadi A."/>
        </authorList>
    </citation>
    <scope>NUCLEOTIDE SEQUENCE</scope>
</reference>
<accession>A0A9P0PKI0</accession>
<keyword evidence="2" id="KW-1185">Reference proteome</keyword>
<organism evidence="1 2">
    <name type="scientific">Acanthoscelides obtectus</name>
    <name type="common">Bean weevil</name>
    <name type="synonym">Bruchus obtectus</name>
    <dbReference type="NCBI Taxonomy" id="200917"/>
    <lineage>
        <taxon>Eukaryota</taxon>
        <taxon>Metazoa</taxon>
        <taxon>Ecdysozoa</taxon>
        <taxon>Arthropoda</taxon>
        <taxon>Hexapoda</taxon>
        <taxon>Insecta</taxon>
        <taxon>Pterygota</taxon>
        <taxon>Neoptera</taxon>
        <taxon>Endopterygota</taxon>
        <taxon>Coleoptera</taxon>
        <taxon>Polyphaga</taxon>
        <taxon>Cucujiformia</taxon>
        <taxon>Chrysomeloidea</taxon>
        <taxon>Chrysomelidae</taxon>
        <taxon>Bruchinae</taxon>
        <taxon>Bruchini</taxon>
        <taxon>Acanthoscelides</taxon>
    </lineage>
</organism>
<dbReference type="Proteomes" id="UP001152888">
    <property type="component" value="Unassembled WGS sequence"/>
</dbReference>